<reference evidence="1" key="2">
    <citation type="journal article" date="2015" name="Data Brief">
        <title>Shoot transcriptome of the giant reed, Arundo donax.</title>
        <authorList>
            <person name="Barrero R.A."/>
            <person name="Guerrero F.D."/>
            <person name="Moolhuijzen P."/>
            <person name="Goolsby J.A."/>
            <person name="Tidwell J."/>
            <person name="Bellgard S.E."/>
            <person name="Bellgard M.I."/>
        </authorList>
    </citation>
    <scope>NUCLEOTIDE SEQUENCE</scope>
    <source>
        <tissue evidence="1">Shoot tissue taken approximately 20 cm above the soil surface</tissue>
    </source>
</reference>
<name>A0A0A9A443_ARUDO</name>
<dbReference type="EMBL" id="GBRH01254120">
    <property type="protein sequence ID" value="JAD43775.1"/>
    <property type="molecule type" value="Transcribed_RNA"/>
</dbReference>
<protein>
    <submittedName>
        <fullName evidence="1">Uncharacterized protein</fullName>
    </submittedName>
</protein>
<accession>A0A0A9A443</accession>
<evidence type="ECO:0000313" key="1">
    <source>
        <dbReference type="EMBL" id="JAD43775.1"/>
    </source>
</evidence>
<proteinExistence type="predicted"/>
<dbReference type="AlphaFoldDB" id="A0A0A9A443"/>
<organism evidence="1">
    <name type="scientific">Arundo donax</name>
    <name type="common">Giant reed</name>
    <name type="synonym">Donax arundinaceus</name>
    <dbReference type="NCBI Taxonomy" id="35708"/>
    <lineage>
        <taxon>Eukaryota</taxon>
        <taxon>Viridiplantae</taxon>
        <taxon>Streptophyta</taxon>
        <taxon>Embryophyta</taxon>
        <taxon>Tracheophyta</taxon>
        <taxon>Spermatophyta</taxon>
        <taxon>Magnoliopsida</taxon>
        <taxon>Liliopsida</taxon>
        <taxon>Poales</taxon>
        <taxon>Poaceae</taxon>
        <taxon>PACMAD clade</taxon>
        <taxon>Arundinoideae</taxon>
        <taxon>Arundineae</taxon>
        <taxon>Arundo</taxon>
    </lineage>
</organism>
<reference evidence="1" key="1">
    <citation type="submission" date="2014-09" db="EMBL/GenBank/DDBJ databases">
        <authorList>
            <person name="Magalhaes I.L.F."/>
            <person name="Oliveira U."/>
            <person name="Santos F.R."/>
            <person name="Vidigal T.H.D.A."/>
            <person name="Brescovit A.D."/>
            <person name="Santos A.J."/>
        </authorList>
    </citation>
    <scope>NUCLEOTIDE SEQUENCE</scope>
    <source>
        <tissue evidence="1">Shoot tissue taken approximately 20 cm above the soil surface</tissue>
    </source>
</reference>
<sequence length="34" mass="3903">MWHAMLGEECLRGSKLRVIWSLIGSIPKQTEGKF</sequence>